<keyword evidence="5 6" id="KW-0687">Ribonucleoprotein</keyword>
<reference evidence="11" key="1">
    <citation type="submission" date="2017-09" db="EMBL/GenBank/DDBJ databases">
        <title>Depth-based differentiation of microbial function through sediment-hosted aquifers and enrichment of novel symbionts in the deep terrestrial subsurface.</title>
        <authorList>
            <person name="Probst A.J."/>
            <person name="Ladd B."/>
            <person name="Jarett J.K."/>
            <person name="Geller-Mcgrath D.E."/>
            <person name="Sieber C.M.K."/>
            <person name="Emerson J.B."/>
            <person name="Anantharaman K."/>
            <person name="Thomas B.C."/>
            <person name="Malmstrom R."/>
            <person name="Stieglmeier M."/>
            <person name="Klingl A."/>
            <person name="Woyke T."/>
            <person name="Ryan C.M."/>
            <person name="Banfield J.F."/>
        </authorList>
    </citation>
    <scope>NUCLEOTIDE SEQUENCE [LARGE SCALE GENOMIC DNA]</scope>
</reference>
<proteinExistence type="inferred from homology"/>
<dbReference type="PROSITE" id="PS00464">
    <property type="entry name" value="RIBOSOMAL_L22"/>
    <property type="match status" value="1"/>
</dbReference>
<comment type="similarity">
    <text evidence="1 6">Belongs to the universal ribosomal protein uL22 family.</text>
</comment>
<comment type="subunit">
    <text evidence="7">Part of the 50S ribosomal subunit.</text>
</comment>
<evidence type="ECO:0000256" key="1">
    <source>
        <dbReference type="ARBA" id="ARBA00009451"/>
    </source>
</evidence>
<dbReference type="GO" id="GO:0006412">
    <property type="term" value="P:translation"/>
    <property type="evidence" value="ECO:0007669"/>
    <property type="project" value="InterPro"/>
</dbReference>
<dbReference type="InterPro" id="IPR005727">
    <property type="entry name" value="Ribosomal_uL22_bac/chlpt-type"/>
</dbReference>
<dbReference type="GO" id="GO:0022625">
    <property type="term" value="C:cytosolic large ribosomal subunit"/>
    <property type="evidence" value="ECO:0007669"/>
    <property type="project" value="TreeGrafter"/>
</dbReference>
<dbReference type="InterPro" id="IPR018260">
    <property type="entry name" value="Ribosomal_uL22_CS"/>
</dbReference>
<evidence type="ECO:0000256" key="4">
    <source>
        <dbReference type="ARBA" id="ARBA00022980"/>
    </source>
</evidence>
<dbReference type="PANTHER" id="PTHR13501:SF8">
    <property type="entry name" value="LARGE RIBOSOMAL SUBUNIT PROTEIN UL22M"/>
    <property type="match status" value="1"/>
</dbReference>
<dbReference type="Gene3D" id="3.90.470.10">
    <property type="entry name" value="Ribosomal protein L22/L17"/>
    <property type="match status" value="1"/>
</dbReference>
<dbReference type="PANTHER" id="PTHR13501">
    <property type="entry name" value="CHLOROPLAST 50S RIBOSOMAL PROTEIN L22-RELATED"/>
    <property type="match status" value="1"/>
</dbReference>
<dbReference type="InterPro" id="IPR001063">
    <property type="entry name" value="Ribosomal_uL22"/>
</dbReference>
<sequence length="168" mass="19327">MKQQIAKLNYLKMAPRKVRLVASVLKGLSTNEAEAQLLVSSKRAAEPLIKLLRSAVANAKNQQLDCERLFIKEIRVDQGTMLKRHFPRAMGRATMIQKKNSHITLVLAESAEIKAPRFKIVKPEKKEKIKKIEQNKNKEKEKSKAQEKVNKLVEKPGFIKRMFRRKAV</sequence>
<dbReference type="EMBL" id="PEVJ01000024">
    <property type="protein sequence ID" value="PIU98501.1"/>
    <property type="molecule type" value="Genomic_DNA"/>
</dbReference>
<dbReference type="Pfam" id="PF00237">
    <property type="entry name" value="Ribosomal_L22"/>
    <property type="match status" value="1"/>
</dbReference>
<dbReference type="HAMAP" id="MF_01331_B">
    <property type="entry name" value="Ribosomal_uL22_B"/>
    <property type="match status" value="1"/>
</dbReference>
<dbReference type="InterPro" id="IPR036394">
    <property type="entry name" value="Ribosomal_uL22_sf"/>
</dbReference>
<evidence type="ECO:0000313" key="11">
    <source>
        <dbReference type="Proteomes" id="UP000228949"/>
    </source>
</evidence>
<comment type="function">
    <text evidence="8">This protein binds specifically to 23S rRNA; its binding is stimulated by other ribosomal proteins, e.g., L4, L17, and L20. It is important during the early stages of 50S assembly. It makes multiple contacts with different domains of the 23S rRNA in the assembled 50S subunit and ribosome.</text>
</comment>
<evidence type="ECO:0000256" key="2">
    <source>
        <dbReference type="ARBA" id="ARBA00022730"/>
    </source>
</evidence>
<evidence type="ECO:0000256" key="9">
    <source>
        <dbReference type="SAM" id="Coils"/>
    </source>
</evidence>
<evidence type="ECO:0000256" key="8">
    <source>
        <dbReference type="RuleBase" id="RU004008"/>
    </source>
</evidence>
<evidence type="ECO:0000256" key="7">
    <source>
        <dbReference type="RuleBase" id="RU004006"/>
    </source>
</evidence>
<gene>
    <name evidence="10" type="ORF">COS61_00995</name>
</gene>
<comment type="caution">
    <text evidence="10">The sequence shown here is derived from an EMBL/GenBank/DDBJ whole genome shotgun (WGS) entry which is preliminary data.</text>
</comment>
<evidence type="ECO:0000256" key="3">
    <source>
        <dbReference type="ARBA" id="ARBA00022884"/>
    </source>
</evidence>
<dbReference type="SUPFAM" id="SSF54843">
    <property type="entry name" value="Ribosomal protein L22"/>
    <property type="match status" value="1"/>
</dbReference>
<evidence type="ECO:0000256" key="5">
    <source>
        <dbReference type="ARBA" id="ARBA00023274"/>
    </source>
</evidence>
<dbReference type="NCBIfam" id="TIGR01044">
    <property type="entry name" value="rplV_bact"/>
    <property type="match status" value="1"/>
</dbReference>
<keyword evidence="9" id="KW-0175">Coiled coil</keyword>
<protein>
    <recommendedName>
        <fullName evidence="8">50S ribosomal protein L22</fullName>
    </recommendedName>
</protein>
<dbReference type="InterPro" id="IPR047867">
    <property type="entry name" value="Ribosomal_uL22_bac/org-type"/>
</dbReference>
<dbReference type="AlphaFoldDB" id="A0A2M7B5V4"/>
<dbReference type="GO" id="GO:0019843">
    <property type="term" value="F:rRNA binding"/>
    <property type="evidence" value="ECO:0007669"/>
    <property type="project" value="UniProtKB-KW"/>
</dbReference>
<feature type="coiled-coil region" evidence="9">
    <location>
        <begin position="122"/>
        <end position="155"/>
    </location>
</feature>
<feature type="non-terminal residue" evidence="10">
    <location>
        <position position="168"/>
    </location>
</feature>
<name>A0A2M7B5V4_9BACT</name>
<keyword evidence="3 7" id="KW-0694">RNA-binding</keyword>
<organism evidence="10 11">
    <name type="scientific">Candidatus Wolfebacteria bacterium CG03_land_8_20_14_0_80_40_12</name>
    <dbReference type="NCBI Taxonomy" id="1975069"/>
    <lineage>
        <taxon>Bacteria</taxon>
        <taxon>Candidatus Wolfeibacteriota</taxon>
    </lineage>
</organism>
<dbReference type="Proteomes" id="UP000228949">
    <property type="component" value="Unassembled WGS sequence"/>
</dbReference>
<dbReference type="GO" id="GO:0003735">
    <property type="term" value="F:structural constituent of ribosome"/>
    <property type="evidence" value="ECO:0007669"/>
    <property type="project" value="InterPro"/>
</dbReference>
<evidence type="ECO:0000256" key="6">
    <source>
        <dbReference type="RuleBase" id="RU004005"/>
    </source>
</evidence>
<accession>A0A2M7B5V4</accession>
<evidence type="ECO:0000313" key="10">
    <source>
        <dbReference type="EMBL" id="PIU98501.1"/>
    </source>
</evidence>
<keyword evidence="2 7" id="KW-0699">rRNA-binding</keyword>
<dbReference type="CDD" id="cd00336">
    <property type="entry name" value="Ribosomal_L22"/>
    <property type="match status" value="1"/>
</dbReference>
<keyword evidence="4 6" id="KW-0689">Ribosomal protein</keyword>